<keyword evidence="2" id="KW-1185">Reference proteome</keyword>
<dbReference type="STRING" id="1842727.RD110_10890"/>
<name>A0A1P8JV59_9BURK</name>
<sequence length="307" mass="34434">MSAVMNDLPSLIAWAMQYEAANGCRPKLRVSVSGGRTSMFMAKWCKENLGPYFDTLFMFANTSREHADTYRFLEAGDKAFGLGLTLIEAVVNRTAVAAKACSGKVVGYSELRKDGSIFREVCAAYGLPNQTFKLCTRELKTNPMDKFAESVGFGDALVAIGIRADETRRVSKSATKNRLIYPLVDFVPTTKLDVLEFFEQFDWDLRIPEQDGNCVDCHKKSDRKLQAVYMATPEVFDWSQQLDDDFKTVGPNSIAGVRVDEPRKRWRGYRDTRELLDALRSASYHPLAITDGGCSESCEVYETEEVA</sequence>
<evidence type="ECO:0000313" key="2">
    <source>
        <dbReference type="Proteomes" id="UP000186609"/>
    </source>
</evidence>
<dbReference type="Proteomes" id="UP000186609">
    <property type="component" value="Chromosome"/>
</dbReference>
<accession>A0A1P8JV59</accession>
<dbReference type="Gene3D" id="3.40.50.620">
    <property type="entry name" value="HUPs"/>
    <property type="match status" value="1"/>
</dbReference>
<dbReference type="RefSeq" id="WP_076199351.1">
    <property type="nucleotide sequence ID" value="NZ_CP019236.1"/>
</dbReference>
<dbReference type="EMBL" id="CP019236">
    <property type="protein sequence ID" value="APW37633.1"/>
    <property type="molecule type" value="Genomic_DNA"/>
</dbReference>
<proteinExistence type="predicted"/>
<evidence type="ECO:0000313" key="1">
    <source>
        <dbReference type="EMBL" id="APW37633.1"/>
    </source>
</evidence>
<gene>
    <name evidence="1" type="ORF">RD110_10890</name>
</gene>
<dbReference type="SUPFAM" id="SSF52402">
    <property type="entry name" value="Adenine nucleotide alpha hydrolases-like"/>
    <property type="match status" value="1"/>
</dbReference>
<protein>
    <submittedName>
        <fullName evidence="1">Uncharacterized protein</fullName>
    </submittedName>
</protein>
<organism evidence="1 2">
    <name type="scientific">Rhodoferax koreensis</name>
    <dbReference type="NCBI Taxonomy" id="1842727"/>
    <lineage>
        <taxon>Bacteria</taxon>
        <taxon>Pseudomonadati</taxon>
        <taxon>Pseudomonadota</taxon>
        <taxon>Betaproteobacteria</taxon>
        <taxon>Burkholderiales</taxon>
        <taxon>Comamonadaceae</taxon>
        <taxon>Rhodoferax</taxon>
    </lineage>
</organism>
<dbReference type="AlphaFoldDB" id="A0A1P8JV59"/>
<dbReference type="OrthoDB" id="6258822at2"/>
<dbReference type="InterPro" id="IPR014729">
    <property type="entry name" value="Rossmann-like_a/b/a_fold"/>
</dbReference>
<reference evidence="1 2" key="1">
    <citation type="submission" date="2017-01" db="EMBL/GenBank/DDBJ databases">
        <authorList>
            <person name="Mah S.A."/>
            <person name="Swanson W.J."/>
            <person name="Moy G.W."/>
            <person name="Vacquier V.D."/>
        </authorList>
    </citation>
    <scope>NUCLEOTIDE SEQUENCE [LARGE SCALE GENOMIC DNA]</scope>
    <source>
        <strain evidence="1 2">DCY110</strain>
    </source>
</reference>
<dbReference type="KEGG" id="rhy:RD110_10890"/>